<dbReference type="Proteomes" id="UP000182584">
    <property type="component" value="Unassembled WGS sequence"/>
</dbReference>
<sequence length="147" mass="16830">MTVKIDTNRQCINSIKGAIFAFVPGITGALLSMGIGTNHFDYSEFRVFSFIFAPAIIICIVYIVNSNRKAINQISFEDNKIIVESNGQSSSFGYDDIHNYRVYKKKNGEQMIAFELRYKDIILSEKYSGNLEQLIHYLDVQLKRTKL</sequence>
<evidence type="ECO:0000313" key="3">
    <source>
        <dbReference type="Proteomes" id="UP000182584"/>
    </source>
</evidence>
<keyword evidence="1" id="KW-1133">Transmembrane helix</keyword>
<name>A0A1H9WSU5_BUTFI</name>
<keyword evidence="1" id="KW-0812">Transmembrane</keyword>
<reference evidence="2 3" key="1">
    <citation type="submission" date="2016-10" db="EMBL/GenBank/DDBJ databases">
        <authorList>
            <person name="de Groot N.N."/>
        </authorList>
    </citation>
    <scope>NUCLEOTIDE SEQUENCE [LARGE SCALE GENOMIC DNA]</scope>
    <source>
        <strain evidence="2 3">AR40</strain>
    </source>
</reference>
<feature type="transmembrane region" description="Helical" evidence="1">
    <location>
        <begin position="12"/>
        <end position="35"/>
    </location>
</feature>
<keyword evidence="1" id="KW-0472">Membrane</keyword>
<organism evidence="2 3">
    <name type="scientific">Butyrivibrio fibrisolvens</name>
    <dbReference type="NCBI Taxonomy" id="831"/>
    <lineage>
        <taxon>Bacteria</taxon>
        <taxon>Bacillati</taxon>
        <taxon>Bacillota</taxon>
        <taxon>Clostridia</taxon>
        <taxon>Lachnospirales</taxon>
        <taxon>Lachnospiraceae</taxon>
        <taxon>Butyrivibrio</taxon>
    </lineage>
</organism>
<proteinExistence type="predicted"/>
<feature type="transmembrane region" description="Helical" evidence="1">
    <location>
        <begin position="47"/>
        <end position="64"/>
    </location>
</feature>
<evidence type="ECO:0000313" key="2">
    <source>
        <dbReference type="EMBL" id="SES37010.1"/>
    </source>
</evidence>
<gene>
    <name evidence="2" type="ORF">SAMN04487884_1342</name>
</gene>
<protein>
    <submittedName>
        <fullName evidence="2">Uncharacterized protein</fullName>
    </submittedName>
</protein>
<dbReference type="AlphaFoldDB" id="A0A1H9WSU5"/>
<evidence type="ECO:0000256" key="1">
    <source>
        <dbReference type="SAM" id="Phobius"/>
    </source>
</evidence>
<dbReference type="RefSeq" id="WP_143064097.1">
    <property type="nucleotide sequence ID" value="NZ_FOGJ01000034.1"/>
</dbReference>
<dbReference type="EMBL" id="FOGJ01000034">
    <property type="protein sequence ID" value="SES37010.1"/>
    <property type="molecule type" value="Genomic_DNA"/>
</dbReference>
<accession>A0A1H9WSU5</accession>
<dbReference type="OrthoDB" id="9877923at2"/>